<reference evidence="2" key="1">
    <citation type="journal article" date="2020" name="BMC Genomics">
        <title>Correction to: Identification and distribution of gene clusters required for synthesis of sphingolipid metabolism inhibitors in diverse species of the filamentous fungus Fusarium.</title>
        <authorList>
            <person name="Kim H.S."/>
            <person name="Lohmar J.M."/>
            <person name="Busman M."/>
            <person name="Brown D.W."/>
            <person name="Naumann T.A."/>
            <person name="Divon H.H."/>
            <person name="Lysoe E."/>
            <person name="Uhlig S."/>
            <person name="Proctor R.H."/>
        </authorList>
    </citation>
    <scope>NUCLEOTIDE SEQUENCE [LARGE SCALE GENOMIC DNA]</scope>
    <source>
        <strain evidence="2">NRRL 25331</strain>
    </source>
</reference>
<evidence type="ECO:0008006" key="3">
    <source>
        <dbReference type="Google" id="ProtNLM"/>
    </source>
</evidence>
<gene>
    <name evidence="1" type="ORF">FCIRC_12629</name>
</gene>
<protein>
    <recommendedName>
        <fullName evidence="3">F-box domain-containing protein</fullName>
    </recommendedName>
</protein>
<dbReference type="Proteomes" id="UP000572754">
    <property type="component" value="Unassembled WGS sequence"/>
</dbReference>
<dbReference type="AlphaFoldDB" id="A0A8H5SXS2"/>
<organism evidence="1 2">
    <name type="scientific">Fusarium circinatum</name>
    <name type="common">Pitch canker fungus</name>
    <name type="synonym">Gibberella circinata</name>
    <dbReference type="NCBI Taxonomy" id="48490"/>
    <lineage>
        <taxon>Eukaryota</taxon>
        <taxon>Fungi</taxon>
        <taxon>Dikarya</taxon>
        <taxon>Ascomycota</taxon>
        <taxon>Pezizomycotina</taxon>
        <taxon>Sordariomycetes</taxon>
        <taxon>Hypocreomycetidae</taxon>
        <taxon>Hypocreales</taxon>
        <taxon>Nectriaceae</taxon>
        <taxon>Fusarium</taxon>
        <taxon>Fusarium fujikuroi species complex</taxon>
    </lineage>
</organism>
<evidence type="ECO:0000313" key="2">
    <source>
        <dbReference type="Proteomes" id="UP000572754"/>
    </source>
</evidence>
<sequence>MNLQNLPPELISLICEALCPHCPIGGPDALALEIEVSEFCVRRDTLLSLCLLCKSWADIAQRILFHTQLVGRERTQIRFCRSICERPELGRSVRWTTLKQISQLDWDLEKDDDSWLFKSLERFSEILNIPPAPYNFSTGAWSPFIVPLILLQIPNAIFLHVHTQGVEHLMQQFRKPHSSHLHAFPQNVVRVIMREGPNSQDARPQTGPIDLSDTAGGGLLSNIPSVEILSLGNPVRQTIKSPLKLHNIRDLQLRDVCLGREELRLLVSATGPLEAFEYMGRTTDEPNQATGQDVCEVLMMKKDTLTEATVATYYHARHFTAARSLENLTWLRIPAQSIWQSTENELALHDQAWVAVFPPNLSTIVIDIWLEEIEGLFDAFTTYILSQCPDRLEDQVLKYVRINIRLGPLPEGVPNSPSPSDYPNCEKIKQKCCKFLERGDIVIKYYYGGEY</sequence>
<dbReference type="EMBL" id="JAAQPE010000560">
    <property type="protein sequence ID" value="KAF5659108.1"/>
    <property type="molecule type" value="Genomic_DNA"/>
</dbReference>
<comment type="caution">
    <text evidence="1">The sequence shown here is derived from an EMBL/GenBank/DDBJ whole genome shotgun (WGS) entry which is preliminary data.</text>
</comment>
<proteinExistence type="predicted"/>
<keyword evidence="2" id="KW-1185">Reference proteome</keyword>
<evidence type="ECO:0000313" key="1">
    <source>
        <dbReference type="EMBL" id="KAF5659108.1"/>
    </source>
</evidence>
<reference evidence="1 2" key="2">
    <citation type="submission" date="2020-05" db="EMBL/GenBank/DDBJ databases">
        <title>Identification and distribution of gene clusters putatively required for synthesis of sphingolipid metabolism inhibitors in phylogenetically diverse species of the filamentous fungus Fusarium.</title>
        <authorList>
            <person name="Kim H.-S."/>
            <person name="Busman M."/>
            <person name="Brown D.W."/>
            <person name="Divon H."/>
            <person name="Uhlig S."/>
            <person name="Proctor R.H."/>
        </authorList>
    </citation>
    <scope>NUCLEOTIDE SEQUENCE [LARGE SCALE GENOMIC DNA]</scope>
    <source>
        <strain evidence="1 2">NRRL 25331</strain>
    </source>
</reference>
<name>A0A8H5SXS2_FUSCI</name>
<accession>A0A8H5SXS2</accession>